<evidence type="ECO:0000256" key="3">
    <source>
        <dbReference type="ARBA" id="ARBA00009284"/>
    </source>
</evidence>
<keyword evidence="4" id="KW-0732">Signal</keyword>
<name>A0A0P9CMI0_9GAMM</name>
<gene>
    <name evidence="8" type="ORF">SAMN05661077_0548</name>
</gene>
<comment type="similarity">
    <text evidence="3">Belongs to the OpgD/OpgG family.</text>
</comment>
<dbReference type="InterPro" id="IPR011013">
    <property type="entry name" value="Gal_mutarotase_sf_dom"/>
</dbReference>
<keyword evidence="5" id="KW-0574">Periplasm</keyword>
<dbReference type="InterPro" id="IPR014438">
    <property type="entry name" value="Glucan_biosyn_MdoG/MdoD"/>
</dbReference>
<comment type="subcellular location">
    <subcellularLocation>
        <location evidence="1">Periplasm</location>
    </subcellularLocation>
</comment>
<protein>
    <submittedName>
        <fullName evidence="8">Glucans biosynthesis protein</fullName>
    </submittedName>
</protein>
<dbReference type="GO" id="GO:0030288">
    <property type="term" value="C:outer membrane-bounded periplasmic space"/>
    <property type="evidence" value="ECO:0007669"/>
    <property type="project" value="TreeGrafter"/>
</dbReference>
<dbReference type="GO" id="GO:0030246">
    <property type="term" value="F:carbohydrate binding"/>
    <property type="evidence" value="ECO:0007669"/>
    <property type="project" value="InterPro"/>
</dbReference>
<dbReference type="GO" id="GO:0051274">
    <property type="term" value="P:beta-glucan biosynthetic process"/>
    <property type="evidence" value="ECO:0007669"/>
    <property type="project" value="TreeGrafter"/>
</dbReference>
<dbReference type="PIRSF" id="PIRSF006281">
    <property type="entry name" value="MdoG"/>
    <property type="match status" value="1"/>
</dbReference>
<accession>A0A0P9CMI0</accession>
<dbReference type="Pfam" id="PF04349">
    <property type="entry name" value="MdoG"/>
    <property type="match status" value="1"/>
</dbReference>
<dbReference type="UniPathway" id="UPA00637"/>
<evidence type="ECO:0000256" key="5">
    <source>
        <dbReference type="ARBA" id="ARBA00022764"/>
    </source>
</evidence>
<organism evidence="8 9">
    <name type="scientific">Thiohalorhabdus denitrificans</name>
    <dbReference type="NCBI Taxonomy" id="381306"/>
    <lineage>
        <taxon>Bacteria</taxon>
        <taxon>Pseudomonadati</taxon>
        <taxon>Pseudomonadota</taxon>
        <taxon>Gammaproteobacteria</taxon>
        <taxon>Thiohalorhabdales</taxon>
        <taxon>Thiohalorhabdaceae</taxon>
        <taxon>Thiohalorhabdus</taxon>
    </lineage>
</organism>
<dbReference type="GO" id="GO:0003824">
    <property type="term" value="F:catalytic activity"/>
    <property type="evidence" value="ECO:0007669"/>
    <property type="project" value="InterPro"/>
</dbReference>
<evidence type="ECO:0000256" key="2">
    <source>
        <dbReference type="ARBA" id="ARBA00005001"/>
    </source>
</evidence>
<dbReference type="PATRIC" id="fig|381306.5.peg.505"/>
<dbReference type="SUPFAM" id="SSF81296">
    <property type="entry name" value="E set domains"/>
    <property type="match status" value="1"/>
</dbReference>
<dbReference type="STRING" id="381306.AN478_09280"/>
<proteinExistence type="inferred from homology"/>
<evidence type="ECO:0000256" key="1">
    <source>
        <dbReference type="ARBA" id="ARBA00004418"/>
    </source>
</evidence>
<evidence type="ECO:0000313" key="9">
    <source>
        <dbReference type="Proteomes" id="UP000183104"/>
    </source>
</evidence>
<feature type="compositionally biased region" description="Pro residues" evidence="6">
    <location>
        <begin position="33"/>
        <end position="42"/>
    </location>
</feature>
<evidence type="ECO:0000256" key="4">
    <source>
        <dbReference type="ARBA" id="ARBA00022729"/>
    </source>
</evidence>
<dbReference type="PANTHER" id="PTHR30504">
    <property type="entry name" value="GLUCANS BIOSYNTHESIS PROTEIN"/>
    <property type="match status" value="1"/>
</dbReference>
<dbReference type="EMBL" id="FMUN01000001">
    <property type="protein sequence ID" value="SCX81469.1"/>
    <property type="molecule type" value="Genomic_DNA"/>
</dbReference>
<dbReference type="PANTHER" id="PTHR30504:SF3">
    <property type="entry name" value="GLUCANS BIOSYNTHESIS PROTEIN D"/>
    <property type="match status" value="1"/>
</dbReference>
<dbReference type="Gene3D" id="2.70.98.10">
    <property type="match status" value="1"/>
</dbReference>
<dbReference type="SUPFAM" id="SSF74650">
    <property type="entry name" value="Galactose mutarotase-like"/>
    <property type="match status" value="1"/>
</dbReference>
<feature type="domain" description="Glucan biosynthesis periplasmic MdoG C-terminal" evidence="7">
    <location>
        <begin position="45"/>
        <end position="521"/>
    </location>
</feature>
<evidence type="ECO:0000259" key="7">
    <source>
        <dbReference type="Pfam" id="PF04349"/>
    </source>
</evidence>
<dbReference type="AlphaFoldDB" id="A0A0P9CMI0"/>
<dbReference type="FunFam" id="2.70.98.10:FF:000001">
    <property type="entry name" value="Glucans biosynthesis protein G"/>
    <property type="match status" value="1"/>
</dbReference>
<reference evidence="9" key="1">
    <citation type="submission" date="2016-10" db="EMBL/GenBank/DDBJ databases">
        <authorList>
            <person name="Varghese N."/>
        </authorList>
    </citation>
    <scope>NUCLEOTIDE SEQUENCE [LARGE SCALE GENOMIC DNA]</scope>
    <source>
        <strain evidence="9">HL 19</strain>
    </source>
</reference>
<feature type="region of interest" description="Disordered" evidence="6">
    <location>
        <begin position="23"/>
        <end position="49"/>
    </location>
</feature>
<dbReference type="Gene3D" id="2.60.40.10">
    <property type="entry name" value="Immunoglobulins"/>
    <property type="match status" value="1"/>
</dbReference>
<dbReference type="InterPro" id="IPR007444">
    <property type="entry name" value="Glucan_biosyn_MdoG_C"/>
</dbReference>
<sequence>MDRRQFFACGFLLSSLGLVGASSRRVSGQENPSPEPEAPGPGTPFDFDQVKKRARDLSNRPFQPRQSDLPEPISNLGYEGYTSIRYRPEQALWYDSDRAFRTQFFHLGHYYSHPVKIYEVAEGEVRPIRFSPEMFNYEDASFGSDTDLGDIGLAGFRLHYFLNFAPDMVSFLGASYFRAVGENLQYGLSARGLAIDTGLSKGEEFPFFRAFWLERPEPGQDHINVYALLDSESITGAYRFEIRPGSTTIMNVESTLYPRQSIELLGVAPATSMYLYGENDAPDTPDFRPEVHDSDGLAMWRGNWEWVWRPLVNPKELALNSFTDTSPRGFGLLQRDREFRHYQDAGVYYNRRPNLWVEPLNDWGEGHVHLVEIPIKEEIHDNIVSFWNPKEPVKPGKELEFSYRLLWGPEAPVPRMGVAHVGATRLGQGGTPGDRPDGKVHKFVIDFRGGDLPILAKDAPVEPVVSATRGKVLHPAVWPMEETDAWRVKFDLEWEGEEPIDLRCFLRLGEEALSETWLYQWNPGQS</sequence>
<dbReference type="OrthoDB" id="335750at2"/>
<keyword evidence="9" id="KW-1185">Reference proteome</keyword>
<comment type="pathway">
    <text evidence="2">Glycan metabolism; osmoregulated periplasmic glucan (OPG) biosynthesis.</text>
</comment>
<dbReference type="InterPro" id="IPR014756">
    <property type="entry name" value="Ig_E-set"/>
</dbReference>
<evidence type="ECO:0000256" key="6">
    <source>
        <dbReference type="SAM" id="MobiDB-lite"/>
    </source>
</evidence>
<dbReference type="Proteomes" id="UP000183104">
    <property type="component" value="Unassembled WGS sequence"/>
</dbReference>
<dbReference type="RefSeq" id="WP_054966318.1">
    <property type="nucleotide sequence ID" value="NZ_FMUN01000001.1"/>
</dbReference>
<dbReference type="InterPro" id="IPR013783">
    <property type="entry name" value="Ig-like_fold"/>
</dbReference>
<evidence type="ECO:0000313" key="8">
    <source>
        <dbReference type="EMBL" id="SCX81469.1"/>
    </source>
</evidence>
<dbReference type="InterPro" id="IPR014718">
    <property type="entry name" value="GH-type_carb-bd"/>
</dbReference>